<dbReference type="EC" id="1.1.1.133" evidence="1"/>
<name>A0A841JTQ6_9BACT</name>
<evidence type="ECO:0000313" key="2">
    <source>
        <dbReference type="Proteomes" id="UP000538666"/>
    </source>
</evidence>
<reference evidence="1 2" key="1">
    <citation type="submission" date="2020-08" db="EMBL/GenBank/DDBJ databases">
        <title>Genomic Encyclopedia of Type Strains, Phase IV (KMG-IV): sequencing the most valuable type-strain genomes for metagenomic binning, comparative biology and taxonomic classification.</title>
        <authorList>
            <person name="Goeker M."/>
        </authorList>
    </citation>
    <scope>NUCLEOTIDE SEQUENCE [LARGE SCALE GENOMIC DNA]</scope>
    <source>
        <strain evidence="1 2">DSM 103733</strain>
    </source>
</reference>
<keyword evidence="1" id="KW-0560">Oxidoreductase</keyword>
<organism evidence="1 2">
    <name type="scientific">Silvibacterium bohemicum</name>
    <dbReference type="NCBI Taxonomy" id="1577686"/>
    <lineage>
        <taxon>Bacteria</taxon>
        <taxon>Pseudomonadati</taxon>
        <taxon>Acidobacteriota</taxon>
        <taxon>Terriglobia</taxon>
        <taxon>Terriglobales</taxon>
        <taxon>Acidobacteriaceae</taxon>
        <taxon>Silvibacterium</taxon>
    </lineage>
</organism>
<evidence type="ECO:0000313" key="1">
    <source>
        <dbReference type="EMBL" id="MBB6144540.1"/>
    </source>
</evidence>
<gene>
    <name evidence="1" type="ORF">HNQ77_002492</name>
</gene>
<protein>
    <submittedName>
        <fullName evidence="1">dTDP-4-dehydrorhamnose reductase</fullName>
        <ecNumber evidence="1">1.1.1.133</ecNumber>
    </submittedName>
</protein>
<accession>A0A841JTQ6</accession>
<comment type="caution">
    <text evidence="1">The sequence shown here is derived from an EMBL/GenBank/DDBJ whole genome shotgun (WGS) entry which is preliminary data.</text>
</comment>
<dbReference type="Gene3D" id="3.20.20.80">
    <property type="entry name" value="Glycosidases"/>
    <property type="match status" value="1"/>
</dbReference>
<dbReference type="InterPro" id="IPR017853">
    <property type="entry name" value="GH"/>
</dbReference>
<dbReference type="OrthoDB" id="108629at2"/>
<dbReference type="Proteomes" id="UP000538666">
    <property type="component" value="Unassembled WGS sequence"/>
</dbReference>
<dbReference type="SUPFAM" id="SSF51445">
    <property type="entry name" value="(Trans)glycosidases"/>
    <property type="match status" value="1"/>
</dbReference>
<proteinExistence type="predicted"/>
<sequence>MQMELEALQIWGGAEYTCNRVGDRYIDQMELSGHAHRPQDYSRFADLGLTSLRIGLLWERYESASSWKWTDEHVRGASKAQLEVIAGLVHHGSGPAHTDLLDSRFPQMLAAYAGSLARRYPDIAKYTPVNEPYTTARFSGMYGLWYPHQMSRSSLFRALIHQLKATVLCMEAIRQVRNDAQLIQTDDFGRVSGTEMLRPVWENLNQRRWLAIDLLCGKVDSGHSLFRELLSAGISENEIGWFAEHPCPPDVIGINFYPTSDRYLDHQVDSYPEECRSAEGTFVDVEAVRSENAPVLGLGDLIVEAWDRYRIPVAITEVHIGGEVNEQIRWAASIYESVLSARSQGAQCIAMTFWALLGSFYWNQLVTRENGYYEPGVFDTRSGIPVESELGIVVRQIAKGLAPSHQALQRSGWWLHKDRICYPPMANERVPS</sequence>
<dbReference type="AlphaFoldDB" id="A0A841JTQ6"/>
<dbReference type="RefSeq" id="WP_050058859.1">
    <property type="nucleotide sequence ID" value="NZ_JACHEK010000004.1"/>
</dbReference>
<dbReference type="GO" id="GO:0008831">
    <property type="term" value="F:dTDP-4-dehydrorhamnose reductase activity"/>
    <property type="evidence" value="ECO:0007669"/>
    <property type="project" value="UniProtKB-EC"/>
</dbReference>
<dbReference type="EMBL" id="JACHEK010000004">
    <property type="protein sequence ID" value="MBB6144540.1"/>
    <property type="molecule type" value="Genomic_DNA"/>
</dbReference>
<keyword evidence="2" id="KW-1185">Reference proteome</keyword>